<sequence>MNLFNRCDCSQPGNQTVDASN</sequence>
<dbReference type="AlphaFoldDB" id="A0A9W4H7E1"/>
<evidence type="ECO:0000313" key="2">
    <source>
        <dbReference type="EMBL" id="CAG7657493.1"/>
    </source>
</evidence>
<organism evidence="2 3">
    <name type="scientific">Actinacidiphila bryophytorum</name>
    <dbReference type="NCBI Taxonomy" id="1436133"/>
    <lineage>
        <taxon>Bacteria</taxon>
        <taxon>Bacillati</taxon>
        <taxon>Actinomycetota</taxon>
        <taxon>Actinomycetes</taxon>
        <taxon>Kitasatosporales</taxon>
        <taxon>Streptomycetaceae</taxon>
        <taxon>Actinacidiphila</taxon>
    </lineage>
</organism>
<comment type="caution">
    <text evidence="2">The sequence shown here is derived from an EMBL/GenBank/DDBJ whole genome shotgun (WGS) entry which is preliminary data.</text>
</comment>
<reference evidence="2" key="1">
    <citation type="submission" date="2021-06" db="EMBL/GenBank/DDBJ databases">
        <authorList>
            <person name="Arsene-Ploetze F."/>
        </authorList>
    </citation>
    <scope>NUCLEOTIDE SEQUENCE</scope>
    <source>
        <strain evidence="2">SBRY1</strain>
    </source>
</reference>
<name>A0A9W4H7E1_9ACTN</name>
<protein>
    <submittedName>
        <fullName evidence="2">Uncharacterized protein</fullName>
    </submittedName>
</protein>
<keyword evidence="3" id="KW-1185">Reference proteome</keyword>
<proteinExistence type="predicted"/>
<evidence type="ECO:0000313" key="3">
    <source>
        <dbReference type="Proteomes" id="UP001153328"/>
    </source>
</evidence>
<dbReference type="EMBL" id="CAJVAX010000022">
    <property type="protein sequence ID" value="CAG7657493.1"/>
    <property type="molecule type" value="Genomic_DNA"/>
</dbReference>
<accession>A0A9W4H7E1</accession>
<evidence type="ECO:0000256" key="1">
    <source>
        <dbReference type="SAM" id="MobiDB-lite"/>
    </source>
</evidence>
<feature type="compositionally biased region" description="Polar residues" evidence="1">
    <location>
        <begin position="11"/>
        <end position="21"/>
    </location>
</feature>
<gene>
    <name evidence="2" type="ORF">SBRY_80312</name>
</gene>
<dbReference type="Proteomes" id="UP001153328">
    <property type="component" value="Unassembled WGS sequence"/>
</dbReference>
<feature type="region of interest" description="Disordered" evidence="1">
    <location>
        <begin position="1"/>
        <end position="21"/>
    </location>
</feature>